<accession>A0A6A8KEG3</accession>
<feature type="compositionally biased region" description="Polar residues" evidence="1">
    <location>
        <begin position="43"/>
        <end position="60"/>
    </location>
</feature>
<dbReference type="Proteomes" id="UP000477010">
    <property type="component" value="Unassembled WGS sequence"/>
</dbReference>
<dbReference type="EMBL" id="WKQE01000010">
    <property type="protein sequence ID" value="MSC80841.1"/>
    <property type="molecule type" value="Genomic_DNA"/>
</dbReference>
<dbReference type="AlphaFoldDB" id="A0A6A8KEG3"/>
<sequence length="133" mass="15216">MAQGKTAFSGPPCRIAARKSILRKKAVAHRFIRKCGSHFQNQTHNQAIQKISPRYNNSESEASESKDSGAIFMSGGEHFVIPHHHYHYYHRILKRSCAERKNTMDFWPEIIKEVGTVLIDVLVLIAEEIENND</sequence>
<proteinExistence type="predicted"/>
<name>A0A6A8KEG3_9FIRM</name>
<reference evidence="2 3" key="1">
    <citation type="journal article" date="2019" name="Nat. Med.">
        <title>A library of human gut bacterial isolates paired with longitudinal multiomics data enables mechanistic microbiome research.</title>
        <authorList>
            <person name="Poyet M."/>
            <person name="Groussin M."/>
            <person name="Gibbons S.M."/>
            <person name="Avila-Pacheco J."/>
            <person name="Jiang X."/>
            <person name="Kearney S.M."/>
            <person name="Perrotta A.R."/>
            <person name="Berdy B."/>
            <person name="Zhao S."/>
            <person name="Lieberman T.D."/>
            <person name="Swanson P.K."/>
            <person name="Smith M."/>
            <person name="Roesemann S."/>
            <person name="Alexander J.E."/>
            <person name="Rich S.A."/>
            <person name="Livny J."/>
            <person name="Vlamakis H."/>
            <person name="Clish C."/>
            <person name="Bullock K."/>
            <person name="Deik A."/>
            <person name="Scott J."/>
            <person name="Pierce K.A."/>
            <person name="Xavier R.J."/>
            <person name="Alm E.J."/>
        </authorList>
    </citation>
    <scope>NUCLEOTIDE SEQUENCE [LARGE SCALE GENOMIC DNA]</scope>
    <source>
        <strain evidence="2 3">BIOML-B9</strain>
    </source>
</reference>
<organism evidence="2 3">
    <name type="scientific">Faecalibacterium prausnitzii</name>
    <dbReference type="NCBI Taxonomy" id="853"/>
    <lineage>
        <taxon>Bacteria</taxon>
        <taxon>Bacillati</taxon>
        <taxon>Bacillota</taxon>
        <taxon>Clostridia</taxon>
        <taxon>Eubacteriales</taxon>
        <taxon>Oscillospiraceae</taxon>
        <taxon>Faecalibacterium</taxon>
    </lineage>
</organism>
<protein>
    <submittedName>
        <fullName evidence="2">Uncharacterized protein</fullName>
    </submittedName>
</protein>
<feature type="region of interest" description="Disordered" evidence="1">
    <location>
        <begin position="43"/>
        <end position="67"/>
    </location>
</feature>
<evidence type="ECO:0000313" key="2">
    <source>
        <dbReference type="EMBL" id="MSC80841.1"/>
    </source>
</evidence>
<comment type="caution">
    <text evidence="2">The sequence shown here is derived from an EMBL/GenBank/DDBJ whole genome shotgun (WGS) entry which is preliminary data.</text>
</comment>
<evidence type="ECO:0000256" key="1">
    <source>
        <dbReference type="SAM" id="MobiDB-lite"/>
    </source>
</evidence>
<evidence type="ECO:0000313" key="3">
    <source>
        <dbReference type="Proteomes" id="UP000477010"/>
    </source>
</evidence>
<dbReference type="RefSeq" id="WP_154252176.1">
    <property type="nucleotide sequence ID" value="NZ_WKPZ01000005.1"/>
</dbReference>
<gene>
    <name evidence="2" type="ORF">GKD85_08400</name>
</gene>